<gene>
    <name evidence="2" type="ORF">LRX75_09545</name>
</gene>
<dbReference type="InterPro" id="IPR038732">
    <property type="entry name" value="HpyO/CreE_NAD-binding"/>
</dbReference>
<comment type="caution">
    <text evidence="2">The sequence shown here is derived from an EMBL/GenBank/DDBJ whole genome shotgun (WGS) entry which is preliminary data.</text>
</comment>
<dbReference type="RefSeq" id="WP_231813782.1">
    <property type="nucleotide sequence ID" value="NZ_JAJOZR010000005.1"/>
</dbReference>
<accession>A0A9X1NQW9</accession>
<organism evidence="2 3">
    <name type="scientific">Rhizobium quercicola</name>
    <dbReference type="NCBI Taxonomy" id="2901226"/>
    <lineage>
        <taxon>Bacteria</taxon>
        <taxon>Pseudomonadati</taxon>
        <taxon>Pseudomonadota</taxon>
        <taxon>Alphaproteobacteria</taxon>
        <taxon>Hyphomicrobiales</taxon>
        <taxon>Rhizobiaceae</taxon>
        <taxon>Rhizobium/Agrobacterium group</taxon>
        <taxon>Rhizobium</taxon>
    </lineage>
</organism>
<dbReference type="SUPFAM" id="SSF51905">
    <property type="entry name" value="FAD/NAD(P)-binding domain"/>
    <property type="match status" value="1"/>
</dbReference>
<reference evidence="2" key="1">
    <citation type="submission" date="2021-12" db="EMBL/GenBank/DDBJ databases">
        <authorList>
            <person name="Li Y."/>
        </authorList>
    </citation>
    <scope>NUCLEOTIDE SEQUENCE</scope>
    <source>
        <strain evidence="2">DKSPLA3</strain>
    </source>
</reference>
<dbReference type="PANTHER" id="PTHR40254:SF1">
    <property type="entry name" value="BLR0577 PROTEIN"/>
    <property type="match status" value="1"/>
</dbReference>
<dbReference type="PANTHER" id="PTHR40254">
    <property type="entry name" value="BLR0577 PROTEIN"/>
    <property type="match status" value="1"/>
</dbReference>
<name>A0A9X1NQW9_9HYPH</name>
<dbReference type="EMBL" id="JAJOZR010000005">
    <property type="protein sequence ID" value="MCD7109290.1"/>
    <property type="molecule type" value="Genomic_DNA"/>
</dbReference>
<keyword evidence="3" id="KW-1185">Reference proteome</keyword>
<sequence length="565" mass="61947">MTVKIAIIGSGPTGIYTLHGLVASKRPLDITVFESEADPGKGTPYHPDINDQAMLANIASIELPPIYETLVTWLRRQPDSELERMNVVRSAIAERAFYPRIVLGEFFQDQFRQCVTEGRKAGHVIEIKALHRVDDIDLHASDIAVKASGPDGEQDYAFDHVVMATGHDWPETTETRPGYFMSPWPAPVLKTIPPGRVGILGTSLSAIDALISVATAHGAFYLDAAGSLEYFPSPGSEAFTAALMSRKGVLPEADFYCPYPYLPLSICTPEAVDALVASGRGDLLDPIFDLFRAELLAADPAYAGRIGLGMLTVETLAPAYFADREGADAFVWAAANLAEAEKNELEQRTIGWRYAILRMHEVIARAVPHFNEDDLKRFHKHFKTVFIDDYATVPHQSIRRLLALRRAGKLDVLRLGRESDIDNESVERGAVVTFDGRAEVFDSFIDATGQHTLSARDIPFPSLVNRGFVRKAKTAVSSVLIDMPDEPAMVRTGGVDLDDAFRPLFEAPVTRRLYCVSIAFLLHKLPFIQGITSAHELGGIVSSAILRDIGGERTDGIIGFDMNAA</sequence>
<protein>
    <submittedName>
        <fullName evidence="2">FAD/NAD(P)-binding protein</fullName>
    </submittedName>
</protein>
<dbReference type="Proteomes" id="UP001139089">
    <property type="component" value="Unassembled WGS sequence"/>
</dbReference>
<evidence type="ECO:0000313" key="3">
    <source>
        <dbReference type="Proteomes" id="UP001139089"/>
    </source>
</evidence>
<evidence type="ECO:0000259" key="1">
    <source>
        <dbReference type="Pfam" id="PF13454"/>
    </source>
</evidence>
<feature type="domain" description="FAD-dependent urate hydroxylase HpyO/Asp monooxygenase CreE-like FAD/NAD(P)-binding" evidence="1">
    <location>
        <begin position="6"/>
        <end position="167"/>
    </location>
</feature>
<dbReference type="Pfam" id="PF13454">
    <property type="entry name" value="NAD_binding_9"/>
    <property type="match status" value="1"/>
</dbReference>
<proteinExistence type="predicted"/>
<evidence type="ECO:0000313" key="2">
    <source>
        <dbReference type="EMBL" id="MCD7109290.1"/>
    </source>
</evidence>
<dbReference type="InterPro" id="IPR052189">
    <property type="entry name" value="L-asp_N-monooxygenase_NS-form"/>
</dbReference>
<dbReference type="AlphaFoldDB" id="A0A9X1NQW9"/>
<dbReference type="Gene3D" id="3.50.50.60">
    <property type="entry name" value="FAD/NAD(P)-binding domain"/>
    <property type="match status" value="1"/>
</dbReference>
<dbReference type="InterPro" id="IPR036188">
    <property type="entry name" value="FAD/NAD-bd_sf"/>
</dbReference>